<proteinExistence type="predicted"/>
<sequence length="372" mass="41056">MLSILSIVLYSCKKDDVASELTVLETKVANGPLANTGTIQLSSTNFSATVEDEWCKIQAEGNVIHVSMEQNDSKTNRTTLIHITANDGKKLVVPITQRGLLFEVNSPLSNLNYSLKGGVKKINVISNIDYEVKFDQDWLSYEIVGDTLLLKANNFAPADLNERRTAKATLMYGNEEVVLELAQFNIFSYEDFMGAAYLSYVDHATLDESKRVRIPVTIKEKIPGTVFTVTTAPMAVLGNNRINIDVTYNPDASIQINSGQLIVSGLVEPKANDIINNNMVKVYAAAYNIAAKAFSTKADPLLKASGQSVGTGTQYKFEKFNEWDNGALLPSLLKYYTADGLAISAYRFSSVSMSRYSTIAPYVYMLDLRLEK</sequence>
<dbReference type="InterPro" id="IPR013783">
    <property type="entry name" value="Ig-like_fold"/>
</dbReference>
<dbReference type="Proteomes" id="UP001500101">
    <property type="component" value="Unassembled WGS sequence"/>
</dbReference>
<dbReference type="Pfam" id="PF13004">
    <property type="entry name" value="BACON"/>
    <property type="match status" value="1"/>
</dbReference>
<dbReference type="InterPro" id="IPR024361">
    <property type="entry name" value="BACON"/>
</dbReference>
<accession>A0ABP7YD17</accession>
<keyword evidence="3" id="KW-1185">Reference proteome</keyword>
<evidence type="ECO:0000313" key="3">
    <source>
        <dbReference type="Proteomes" id="UP001500101"/>
    </source>
</evidence>
<dbReference type="EMBL" id="BAAAZI010000004">
    <property type="protein sequence ID" value="GAA4133396.1"/>
    <property type="molecule type" value="Genomic_DNA"/>
</dbReference>
<gene>
    <name evidence="2" type="ORF">GCM10022216_05440</name>
</gene>
<organism evidence="2 3">
    <name type="scientific">Sphingobacterium kyonggiense</name>
    <dbReference type="NCBI Taxonomy" id="714075"/>
    <lineage>
        <taxon>Bacteria</taxon>
        <taxon>Pseudomonadati</taxon>
        <taxon>Bacteroidota</taxon>
        <taxon>Sphingobacteriia</taxon>
        <taxon>Sphingobacteriales</taxon>
        <taxon>Sphingobacteriaceae</taxon>
        <taxon>Sphingobacterium</taxon>
    </lineage>
</organism>
<evidence type="ECO:0000313" key="2">
    <source>
        <dbReference type="EMBL" id="GAA4133396.1"/>
    </source>
</evidence>
<comment type="caution">
    <text evidence="2">The sequence shown here is derived from an EMBL/GenBank/DDBJ whole genome shotgun (WGS) entry which is preliminary data.</text>
</comment>
<dbReference type="Gene3D" id="2.60.40.10">
    <property type="entry name" value="Immunoglobulins"/>
    <property type="match status" value="1"/>
</dbReference>
<name>A0ABP7YD17_9SPHI</name>
<feature type="domain" description="BACON" evidence="1">
    <location>
        <begin position="47"/>
        <end position="97"/>
    </location>
</feature>
<reference evidence="3" key="1">
    <citation type="journal article" date="2019" name="Int. J. Syst. Evol. Microbiol.">
        <title>The Global Catalogue of Microorganisms (GCM) 10K type strain sequencing project: providing services to taxonomists for standard genome sequencing and annotation.</title>
        <authorList>
            <consortium name="The Broad Institute Genomics Platform"/>
            <consortium name="The Broad Institute Genome Sequencing Center for Infectious Disease"/>
            <person name="Wu L."/>
            <person name="Ma J."/>
        </authorList>
    </citation>
    <scope>NUCLEOTIDE SEQUENCE [LARGE SCALE GENOMIC DNA]</scope>
    <source>
        <strain evidence="3">JCM 16704</strain>
    </source>
</reference>
<evidence type="ECO:0000259" key="1">
    <source>
        <dbReference type="Pfam" id="PF13004"/>
    </source>
</evidence>
<protein>
    <recommendedName>
        <fullName evidence="1">BACON domain-containing protein</fullName>
    </recommendedName>
</protein>